<evidence type="ECO:0000256" key="5">
    <source>
        <dbReference type="SAM" id="Phobius"/>
    </source>
</evidence>
<evidence type="ECO:0000256" key="2">
    <source>
        <dbReference type="ARBA" id="ARBA00022692"/>
    </source>
</evidence>
<feature type="domain" description="HTTM-like" evidence="6">
    <location>
        <begin position="25"/>
        <end position="279"/>
    </location>
</feature>
<keyword evidence="3 5" id="KW-1133">Transmembrane helix</keyword>
<keyword evidence="8" id="KW-1185">Reference proteome</keyword>
<dbReference type="InterPro" id="IPR011020">
    <property type="entry name" value="HTTM-like"/>
</dbReference>
<reference evidence="7" key="1">
    <citation type="submission" date="2021-01" db="EMBL/GenBank/DDBJ databases">
        <title>Modified the classification status of verrucomicrobia.</title>
        <authorList>
            <person name="Feng X."/>
        </authorList>
    </citation>
    <scope>NUCLEOTIDE SEQUENCE</scope>
    <source>
        <strain evidence="7">KCTC 12986</strain>
    </source>
</reference>
<dbReference type="PANTHER" id="PTHR39535:SF2">
    <property type="entry name" value="HTTM DOMAIN-CONTAINING PROTEIN"/>
    <property type="match status" value="1"/>
</dbReference>
<evidence type="ECO:0000313" key="8">
    <source>
        <dbReference type="Proteomes" id="UP000604083"/>
    </source>
</evidence>
<protein>
    <submittedName>
        <fullName evidence="7">HTTM domain-containing protein</fullName>
    </submittedName>
</protein>
<comment type="caution">
    <text evidence="7">The sequence shown here is derived from an EMBL/GenBank/DDBJ whole genome shotgun (WGS) entry which is preliminary data.</text>
</comment>
<dbReference type="SMART" id="SM00752">
    <property type="entry name" value="HTTM"/>
    <property type="match status" value="1"/>
</dbReference>
<dbReference type="EMBL" id="JAENIO010000006">
    <property type="protein sequence ID" value="MBK1833199.1"/>
    <property type="molecule type" value="Genomic_DNA"/>
</dbReference>
<proteinExistence type="predicted"/>
<gene>
    <name evidence="7" type="ORF">JIN78_03925</name>
</gene>
<evidence type="ECO:0000256" key="1">
    <source>
        <dbReference type="ARBA" id="ARBA00004127"/>
    </source>
</evidence>
<dbReference type="Pfam" id="PF05090">
    <property type="entry name" value="HTTM"/>
    <property type="match status" value="1"/>
</dbReference>
<feature type="transmembrane region" description="Helical" evidence="5">
    <location>
        <begin position="180"/>
        <end position="197"/>
    </location>
</feature>
<feature type="transmembrane region" description="Helical" evidence="5">
    <location>
        <begin position="113"/>
        <end position="142"/>
    </location>
</feature>
<dbReference type="InterPro" id="IPR053934">
    <property type="entry name" value="HTTM_dom"/>
</dbReference>
<dbReference type="GO" id="GO:0012505">
    <property type="term" value="C:endomembrane system"/>
    <property type="evidence" value="ECO:0007669"/>
    <property type="project" value="UniProtKB-SubCell"/>
</dbReference>
<feature type="transmembrane region" description="Helical" evidence="5">
    <location>
        <begin position="42"/>
        <end position="63"/>
    </location>
</feature>
<feature type="transmembrane region" description="Helical" evidence="5">
    <location>
        <begin position="209"/>
        <end position="230"/>
    </location>
</feature>
<evidence type="ECO:0000256" key="4">
    <source>
        <dbReference type="ARBA" id="ARBA00023136"/>
    </source>
</evidence>
<comment type="subcellular location">
    <subcellularLocation>
        <location evidence="1">Endomembrane system</location>
        <topology evidence="1">Multi-pass membrane protein</topology>
    </subcellularLocation>
</comment>
<dbReference type="Proteomes" id="UP000604083">
    <property type="component" value="Unassembled WGS sequence"/>
</dbReference>
<evidence type="ECO:0000259" key="6">
    <source>
        <dbReference type="SMART" id="SM00752"/>
    </source>
</evidence>
<dbReference type="RefSeq" id="WP_200390632.1">
    <property type="nucleotide sequence ID" value="NZ_JAENIO010000006.1"/>
</dbReference>
<feature type="transmembrane region" description="Helical" evidence="5">
    <location>
        <begin position="242"/>
        <end position="275"/>
    </location>
</feature>
<evidence type="ECO:0000313" key="7">
    <source>
        <dbReference type="EMBL" id="MBK1833199.1"/>
    </source>
</evidence>
<dbReference type="InterPro" id="IPR052964">
    <property type="entry name" value="Sporulation_signal_mat"/>
</dbReference>
<organism evidence="7 8">
    <name type="scientific">Roseibacillus ishigakijimensis</name>
    <dbReference type="NCBI Taxonomy" id="454146"/>
    <lineage>
        <taxon>Bacteria</taxon>
        <taxon>Pseudomonadati</taxon>
        <taxon>Verrucomicrobiota</taxon>
        <taxon>Verrucomicrobiia</taxon>
        <taxon>Verrucomicrobiales</taxon>
        <taxon>Verrucomicrobiaceae</taxon>
        <taxon>Roseibacillus</taxon>
    </lineage>
</organism>
<feature type="transmembrane region" description="Helical" evidence="5">
    <location>
        <begin position="154"/>
        <end position="173"/>
    </location>
</feature>
<keyword evidence="4 5" id="KW-0472">Membrane</keyword>
<dbReference type="AlphaFoldDB" id="A0A934RQF8"/>
<sequence>MTAPKDEGSGPRKRISLWPHLATWSRDFARADSQVGRLLHQAAGLVTLLMLGNLLPFLTPFFLPPFPTQYPGTANLFALFPSAAWTYLLFITAAVAGISLLRGKATRWSAGYLLLFISGVICTARPLTSSAASVYALLMIYLLLLPQGQGGRSLTIFALRLQVCLIYLAGSLFKLSDPAWVAGYPLGGSLAGMTWASDGGFWLSQHLPVSLLNLLGQTVVGLEFAAPLALLGGFQFTLVRRVAVLSLTALHLGMALTMTLGFFPWVMIAALTIFWDEEMVTSISQLGRCTGRFCSHRGREMLAGAVLLLTLYAVTVQTLLPRLGIEPPWADKSLSFLSRHLRFDQHWGMFTHSSFEHSANRSNPEKTYQALRLLVRTSEGKLWDPFTGRPSSLRLAFEEGGHHHHPSRKALTYWHKSQGSWQERGLRAMAQWAVDQALQAGRNPRTVEIYRYSIPVDFSHSLNHDNHKHPVRSRIWYRIFWQEGGLQKGEIYDPRSVRSSPLPTRGSPSS</sequence>
<accession>A0A934RQF8</accession>
<evidence type="ECO:0000256" key="3">
    <source>
        <dbReference type="ARBA" id="ARBA00022989"/>
    </source>
</evidence>
<keyword evidence="2 5" id="KW-0812">Transmembrane</keyword>
<dbReference type="PANTHER" id="PTHR39535">
    <property type="entry name" value="SPORULATION-DELAYING PROTEIN SDPB"/>
    <property type="match status" value="1"/>
</dbReference>
<feature type="transmembrane region" description="Helical" evidence="5">
    <location>
        <begin position="83"/>
        <end position="101"/>
    </location>
</feature>
<name>A0A934RQF8_9BACT</name>